<feature type="non-terminal residue" evidence="1">
    <location>
        <position position="1"/>
    </location>
</feature>
<keyword evidence="2" id="KW-1185">Reference proteome</keyword>
<organism evidence="1 2">
    <name type="scientific">Dentiscutata heterogama</name>
    <dbReference type="NCBI Taxonomy" id="1316150"/>
    <lineage>
        <taxon>Eukaryota</taxon>
        <taxon>Fungi</taxon>
        <taxon>Fungi incertae sedis</taxon>
        <taxon>Mucoromycota</taxon>
        <taxon>Glomeromycotina</taxon>
        <taxon>Glomeromycetes</taxon>
        <taxon>Diversisporales</taxon>
        <taxon>Gigasporaceae</taxon>
        <taxon>Dentiscutata</taxon>
    </lineage>
</organism>
<proteinExistence type="predicted"/>
<evidence type="ECO:0000313" key="2">
    <source>
        <dbReference type="Proteomes" id="UP000789702"/>
    </source>
</evidence>
<name>A0ACA9QC95_9GLOM</name>
<dbReference type="EMBL" id="CAJVPU010042549">
    <property type="protein sequence ID" value="CAG8743768.1"/>
    <property type="molecule type" value="Genomic_DNA"/>
</dbReference>
<sequence length="62" mass="6813">IVQSFALALEIDLIENNTQPGATTTTTNSIQSIMDLTTTSIKAYTLPENNSTLINTNKHFKE</sequence>
<reference evidence="1" key="1">
    <citation type="submission" date="2021-06" db="EMBL/GenBank/DDBJ databases">
        <authorList>
            <person name="Kallberg Y."/>
            <person name="Tangrot J."/>
            <person name="Rosling A."/>
        </authorList>
    </citation>
    <scope>NUCLEOTIDE SEQUENCE</scope>
    <source>
        <strain evidence="1">IL203A</strain>
    </source>
</reference>
<comment type="caution">
    <text evidence="1">The sequence shown here is derived from an EMBL/GenBank/DDBJ whole genome shotgun (WGS) entry which is preliminary data.</text>
</comment>
<evidence type="ECO:0000313" key="1">
    <source>
        <dbReference type="EMBL" id="CAG8743768.1"/>
    </source>
</evidence>
<gene>
    <name evidence="1" type="ORF">DHETER_LOCUS14215</name>
</gene>
<protein>
    <submittedName>
        <fullName evidence="1">10573_t:CDS:1</fullName>
    </submittedName>
</protein>
<dbReference type="Proteomes" id="UP000789702">
    <property type="component" value="Unassembled WGS sequence"/>
</dbReference>
<accession>A0ACA9QC95</accession>